<keyword evidence="1" id="KW-1133">Transmembrane helix</keyword>
<evidence type="ECO:0000256" key="1">
    <source>
        <dbReference type="SAM" id="Phobius"/>
    </source>
</evidence>
<proteinExistence type="predicted"/>
<feature type="transmembrane region" description="Helical" evidence="1">
    <location>
        <begin position="223"/>
        <end position="245"/>
    </location>
</feature>
<protein>
    <submittedName>
        <fullName evidence="2">Uncharacterized protein</fullName>
    </submittedName>
</protein>
<dbReference type="EMBL" id="CAHIKZ030003131">
    <property type="protein sequence ID" value="CAE1296654.1"/>
    <property type="molecule type" value="Genomic_DNA"/>
</dbReference>
<dbReference type="AlphaFoldDB" id="A0A812DCJ1"/>
<organism evidence="2 3">
    <name type="scientific">Acanthosepion pharaonis</name>
    <name type="common">Pharaoh cuttlefish</name>
    <name type="synonym">Sepia pharaonis</name>
    <dbReference type="NCBI Taxonomy" id="158019"/>
    <lineage>
        <taxon>Eukaryota</taxon>
        <taxon>Metazoa</taxon>
        <taxon>Spiralia</taxon>
        <taxon>Lophotrochozoa</taxon>
        <taxon>Mollusca</taxon>
        <taxon>Cephalopoda</taxon>
        <taxon>Coleoidea</taxon>
        <taxon>Decapodiformes</taxon>
        <taxon>Sepiida</taxon>
        <taxon>Sepiina</taxon>
        <taxon>Sepiidae</taxon>
        <taxon>Acanthosepion</taxon>
    </lineage>
</organism>
<gene>
    <name evidence="2" type="ORF">SPHA_51574</name>
</gene>
<keyword evidence="3" id="KW-1185">Reference proteome</keyword>
<keyword evidence="1" id="KW-0472">Membrane</keyword>
<comment type="caution">
    <text evidence="2">The sequence shown here is derived from an EMBL/GenBank/DDBJ whole genome shotgun (WGS) entry which is preliminary data.</text>
</comment>
<evidence type="ECO:0000313" key="3">
    <source>
        <dbReference type="Proteomes" id="UP000597762"/>
    </source>
</evidence>
<sequence length="528" mass="59076">MSKRKVLNLARDVRRVDPVSCAHKAGDLRVSASISSVHLYSSSLSHIHSLSLSLSRPLFLSLPLFPISSHFLSHFHTLPCTSSSSFSLRRSISHPCPLYLFPSASTFFLSLAHDLSLTFSPTSTLSLPRPLFLFFSHVQSLSFSSTASLSFSLPRPLSFFLAHVLSFTFSPTSTHSLPRPLFLFLSHVQSLSLPPPLSLPHYLSPHFYFLSIKSSLSLSLSYVPLFSHVLSLLSLQIPPLSLFFSLSPTYSISHPRLFLSQVFSFFLTSTPFYYIPSLYQPFSFSHIISISLPHGLPPTASLTLSLPRSISTSSRSLSLPRPLSPTSSLSLSLLLLFLYQILYLMPYISLKSYLSLSLQSSHTLSLSVYLSIFLFFLLRILFLSRVSFASRSSLFLSRLLLSPTSSLSINPFLSPIPSLSLYDFHSLYLTFSLSLSLSLPRPLFSNPMSHVLTFFQRAISLFLSHVHFLTFFPKSSLFHSFMSSLSLPCLHPLSYILSVYHVQSLSPTTSFSLRSLILSLPCPLTYRE</sequence>
<dbReference type="Proteomes" id="UP000597762">
    <property type="component" value="Unassembled WGS sequence"/>
</dbReference>
<feature type="transmembrane region" description="Helical" evidence="1">
    <location>
        <begin position="328"/>
        <end position="350"/>
    </location>
</feature>
<evidence type="ECO:0000313" key="2">
    <source>
        <dbReference type="EMBL" id="CAE1296654.1"/>
    </source>
</evidence>
<name>A0A812DCJ1_ACAPH</name>
<keyword evidence="1" id="KW-0812">Transmembrane</keyword>
<reference evidence="2" key="1">
    <citation type="submission" date="2021-01" db="EMBL/GenBank/DDBJ databases">
        <authorList>
            <person name="Li R."/>
            <person name="Bekaert M."/>
        </authorList>
    </citation>
    <scope>NUCLEOTIDE SEQUENCE</scope>
    <source>
        <strain evidence="2">Farmed</strain>
    </source>
</reference>
<feature type="transmembrane region" description="Helical" evidence="1">
    <location>
        <begin position="362"/>
        <end position="382"/>
    </location>
</feature>
<accession>A0A812DCJ1</accession>
<feature type="transmembrane region" description="Helical" evidence="1">
    <location>
        <begin position="257"/>
        <end position="275"/>
    </location>
</feature>